<keyword evidence="3" id="KW-1185">Reference proteome</keyword>
<gene>
    <name evidence="2" type="ORF">LSINAPIS_LOCUS10758</name>
</gene>
<name>A0A5E4QQT1_9NEOP</name>
<accession>A0A5E4QQT1</accession>
<dbReference type="AlphaFoldDB" id="A0A5E4QQT1"/>
<proteinExistence type="predicted"/>
<evidence type="ECO:0000313" key="2">
    <source>
        <dbReference type="EMBL" id="VVD00033.1"/>
    </source>
</evidence>
<evidence type="ECO:0000313" key="3">
    <source>
        <dbReference type="Proteomes" id="UP000324832"/>
    </source>
</evidence>
<dbReference type="EMBL" id="FZQP02004444">
    <property type="protein sequence ID" value="VVD00033.1"/>
    <property type="molecule type" value="Genomic_DNA"/>
</dbReference>
<organism evidence="2 3">
    <name type="scientific">Leptidea sinapis</name>
    <dbReference type="NCBI Taxonomy" id="189913"/>
    <lineage>
        <taxon>Eukaryota</taxon>
        <taxon>Metazoa</taxon>
        <taxon>Ecdysozoa</taxon>
        <taxon>Arthropoda</taxon>
        <taxon>Hexapoda</taxon>
        <taxon>Insecta</taxon>
        <taxon>Pterygota</taxon>
        <taxon>Neoptera</taxon>
        <taxon>Endopterygota</taxon>
        <taxon>Lepidoptera</taxon>
        <taxon>Glossata</taxon>
        <taxon>Ditrysia</taxon>
        <taxon>Papilionoidea</taxon>
        <taxon>Pieridae</taxon>
        <taxon>Dismorphiinae</taxon>
        <taxon>Leptidea</taxon>
    </lineage>
</organism>
<feature type="region of interest" description="Disordered" evidence="1">
    <location>
        <begin position="57"/>
        <end position="79"/>
    </location>
</feature>
<reference evidence="2 3" key="1">
    <citation type="submission" date="2017-07" db="EMBL/GenBank/DDBJ databases">
        <authorList>
            <person name="Talla V."/>
            <person name="Backstrom N."/>
        </authorList>
    </citation>
    <scope>NUCLEOTIDE SEQUENCE [LARGE SCALE GENOMIC DNA]</scope>
</reference>
<sequence length="79" mass="8937">MLDRWQVDVRISPVPGHLYLLLLVQPVQFSGGGLQEVVESVQTRALRRFFRCIEENNPSDVGATQPPDVDNGMAYQREP</sequence>
<protein>
    <submittedName>
        <fullName evidence="2">Uncharacterized protein</fullName>
    </submittedName>
</protein>
<evidence type="ECO:0000256" key="1">
    <source>
        <dbReference type="SAM" id="MobiDB-lite"/>
    </source>
</evidence>
<dbReference type="Proteomes" id="UP000324832">
    <property type="component" value="Unassembled WGS sequence"/>
</dbReference>